<evidence type="ECO:0000313" key="2">
    <source>
        <dbReference type="Ensembl" id="ENSSDUP00000008688.1"/>
    </source>
</evidence>
<sequence>SRPEGGRKQTRKLIGTDSRSASSCCSAGQSDKCRGIKMSDFGMCRHKNSQASVTRAPYAPERKRKTSIRWTLRVTVARLPMGTAGLLATQVKLEPLSVSTGVMGR</sequence>
<evidence type="ECO:0000313" key="3">
    <source>
        <dbReference type="Proteomes" id="UP000261420"/>
    </source>
</evidence>
<reference evidence="2" key="2">
    <citation type="submission" date="2025-09" db="UniProtKB">
        <authorList>
            <consortium name="Ensembl"/>
        </authorList>
    </citation>
    <scope>IDENTIFICATION</scope>
</reference>
<proteinExistence type="predicted"/>
<accession>A0A3B4TRQ6</accession>
<dbReference type="AlphaFoldDB" id="A0A3B4TRQ6"/>
<dbReference type="Ensembl" id="ENSSDUT00000008856.1">
    <property type="protein sequence ID" value="ENSSDUP00000008688.1"/>
    <property type="gene ID" value="ENSSDUG00000006381.1"/>
</dbReference>
<organism evidence="2 3">
    <name type="scientific">Seriola dumerili</name>
    <name type="common">Greater amberjack</name>
    <name type="synonym">Caranx dumerili</name>
    <dbReference type="NCBI Taxonomy" id="41447"/>
    <lineage>
        <taxon>Eukaryota</taxon>
        <taxon>Metazoa</taxon>
        <taxon>Chordata</taxon>
        <taxon>Craniata</taxon>
        <taxon>Vertebrata</taxon>
        <taxon>Euteleostomi</taxon>
        <taxon>Actinopterygii</taxon>
        <taxon>Neopterygii</taxon>
        <taxon>Teleostei</taxon>
        <taxon>Neoteleostei</taxon>
        <taxon>Acanthomorphata</taxon>
        <taxon>Carangaria</taxon>
        <taxon>Carangiformes</taxon>
        <taxon>Carangidae</taxon>
        <taxon>Seriola</taxon>
    </lineage>
</organism>
<protein>
    <submittedName>
        <fullName evidence="2">Uncharacterized protein</fullName>
    </submittedName>
</protein>
<dbReference type="Proteomes" id="UP000261420">
    <property type="component" value="Unplaced"/>
</dbReference>
<evidence type="ECO:0000256" key="1">
    <source>
        <dbReference type="SAM" id="MobiDB-lite"/>
    </source>
</evidence>
<feature type="region of interest" description="Disordered" evidence="1">
    <location>
        <begin position="1"/>
        <end position="21"/>
    </location>
</feature>
<keyword evidence="3" id="KW-1185">Reference proteome</keyword>
<reference evidence="2" key="1">
    <citation type="submission" date="2025-08" db="UniProtKB">
        <authorList>
            <consortium name="Ensembl"/>
        </authorList>
    </citation>
    <scope>IDENTIFICATION</scope>
</reference>
<name>A0A3B4TRQ6_SERDU</name>